<evidence type="ECO:0000256" key="1">
    <source>
        <dbReference type="SAM" id="MobiDB-lite"/>
    </source>
</evidence>
<evidence type="ECO:0000313" key="3">
    <source>
        <dbReference type="Proteomes" id="UP000231358"/>
    </source>
</evidence>
<reference evidence="2 3" key="1">
    <citation type="submission" date="2017-05" db="EMBL/GenBank/DDBJ databases">
        <title>Genome sequence for an aflatoxigenic pathogen of Argentinian peanut, Aspergillus arachidicola.</title>
        <authorList>
            <person name="Moore G."/>
            <person name="Beltz S.B."/>
            <person name="Mack B.M."/>
        </authorList>
    </citation>
    <scope>NUCLEOTIDE SEQUENCE [LARGE SCALE GENOMIC DNA]</scope>
    <source>
        <strain evidence="2 3">CBS 117610</strain>
    </source>
</reference>
<feature type="region of interest" description="Disordered" evidence="1">
    <location>
        <begin position="11"/>
        <end position="31"/>
    </location>
</feature>
<accession>A0A2G7FV66</accession>
<dbReference type="AlphaFoldDB" id="A0A2G7FV66"/>
<gene>
    <name evidence="2" type="ORF">AARAC_009929</name>
</gene>
<dbReference type="Proteomes" id="UP000231358">
    <property type="component" value="Unassembled WGS sequence"/>
</dbReference>
<protein>
    <submittedName>
        <fullName evidence="2">Uncharacterized protein</fullName>
    </submittedName>
</protein>
<evidence type="ECO:0000313" key="2">
    <source>
        <dbReference type="EMBL" id="PIG84504.1"/>
    </source>
</evidence>
<proteinExistence type="predicted"/>
<name>A0A2G7FV66_9EURO</name>
<comment type="caution">
    <text evidence="2">The sequence shown here is derived from an EMBL/GenBank/DDBJ whole genome shotgun (WGS) entry which is preliminary data.</text>
</comment>
<keyword evidence="3" id="KW-1185">Reference proteome</keyword>
<sequence length="203" mass="22896">MGVDLSTITWVEGDFGEPGPHEQPNSKPLLRPVSRIPNETGKSLCQCLLDGEIAATNRAVVPSCVGKVPQIRHLFPDIRQATKEYYSETKIFPIMHLVLIKKKILVKHPFVVTSMFNALNDSKDLALRCMKAPGTHRYTLPFLPSYPEETDDIFGGDPWPYGLEENRKSLEALVTYLEDQPMIPHKVLLQELFAPICGKNLER</sequence>
<dbReference type="EMBL" id="NEXV01000380">
    <property type="protein sequence ID" value="PIG84504.1"/>
    <property type="molecule type" value="Genomic_DNA"/>
</dbReference>
<organism evidence="2 3">
    <name type="scientific">Aspergillus arachidicola</name>
    <dbReference type="NCBI Taxonomy" id="656916"/>
    <lineage>
        <taxon>Eukaryota</taxon>
        <taxon>Fungi</taxon>
        <taxon>Dikarya</taxon>
        <taxon>Ascomycota</taxon>
        <taxon>Pezizomycotina</taxon>
        <taxon>Eurotiomycetes</taxon>
        <taxon>Eurotiomycetidae</taxon>
        <taxon>Eurotiales</taxon>
        <taxon>Aspergillaceae</taxon>
        <taxon>Aspergillus</taxon>
        <taxon>Aspergillus subgen. Circumdati</taxon>
    </lineage>
</organism>